<dbReference type="SUPFAM" id="SSF48452">
    <property type="entry name" value="TPR-like"/>
    <property type="match status" value="1"/>
</dbReference>
<dbReference type="EMBL" id="BAAATE010000007">
    <property type="protein sequence ID" value="GAA2661042.1"/>
    <property type="molecule type" value="Genomic_DNA"/>
</dbReference>
<evidence type="ECO:0000313" key="3">
    <source>
        <dbReference type="Proteomes" id="UP001501666"/>
    </source>
</evidence>
<feature type="transmembrane region" description="Helical" evidence="1">
    <location>
        <begin position="220"/>
        <end position="237"/>
    </location>
</feature>
<feature type="transmembrane region" description="Helical" evidence="1">
    <location>
        <begin position="285"/>
        <end position="306"/>
    </location>
</feature>
<comment type="caution">
    <text evidence="2">The sequence shown here is derived from an EMBL/GenBank/DDBJ whole genome shotgun (WGS) entry which is preliminary data.</text>
</comment>
<evidence type="ECO:0000313" key="2">
    <source>
        <dbReference type="EMBL" id="GAA2661042.1"/>
    </source>
</evidence>
<evidence type="ECO:0000256" key="1">
    <source>
        <dbReference type="SAM" id="Phobius"/>
    </source>
</evidence>
<dbReference type="Gene3D" id="1.25.40.10">
    <property type="entry name" value="Tetratricopeptide repeat domain"/>
    <property type="match status" value="1"/>
</dbReference>
<dbReference type="InterPro" id="IPR011990">
    <property type="entry name" value="TPR-like_helical_dom_sf"/>
</dbReference>
<proteinExistence type="predicted"/>
<keyword evidence="1" id="KW-0812">Transmembrane</keyword>
<feature type="transmembrane region" description="Helical" evidence="1">
    <location>
        <begin position="358"/>
        <end position="375"/>
    </location>
</feature>
<keyword evidence="1" id="KW-0472">Membrane</keyword>
<feature type="transmembrane region" description="Helical" evidence="1">
    <location>
        <begin position="395"/>
        <end position="423"/>
    </location>
</feature>
<gene>
    <name evidence="2" type="ORF">GCM10010412_033830</name>
</gene>
<keyword evidence="3" id="KW-1185">Reference proteome</keyword>
<sequence>MAGVGSDGEGSDSAAEWCAVALDHLLADHPEAALTAARRAITLDHAGEWGHRLASLALERLGSDPEAVLEAEQAARLAPGSWQSRLRLGAALRRVPGRFREAAAHIAAARRFAPEEAGPHALTGDLALLRGEHRRAAAAYLSALHRDDAHAGARVNYGLTLLRWDPPRAHHDPAWTIDPRETGRARRALEVWSRQTRLLPAVAVAVSGALVVTGPVPDGPLGLSGLIVIVLLGSLTFRQARRVRIWSVVPVMLGRDRWLGLSVATAAIAFAAYAASLFVPVADPLWAGLAGIVLLNAPALVALRVLSEAWRGRPVRALAQLSMAYGERTARRDLGVTLWVVLARAWSVLVALELAALVTHPAGGLAALAVPYLLVRVRDRGGLAGLGALRADRWLAAAVTLTFTAALACAAAATASLVAAFAPGGALPAAAAPGGVGAAGEQAAAWGWRVALGASAAVVVLFVLRAVRAWWRGAPGPWRASLIMAEPSMEGAGPSVTLTAEVRQALTFSRGVVLAYADSLGPRALAVGAVTSISASGELRLIAGEEAWEAAERDPRVAVFATDQLHPRFWIEVRGVALPDPGSDVLRVTPKQVVVGEYPGRHQRR</sequence>
<feature type="transmembrane region" description="Helical" evidence="1">
    <location>
        <begin position="334"/>
        <end position="352"/>
    </location>
</feature>
<accession>A0ABN3RUI4</accession>
<evidence type="ECO:0008006" key="4">
    <source>
        <dbReference type="Google" id="ProtNLM"/>
    </source>
</evidence>
<dbReference type="Proteomes" id="UP001501666">
    <property type="component" value="Unassembled WGS sequence"/>
</dbReference>
<organism evidence="2 3">
    <name type="scientific">Nonomuraea recticatena</name>
    <dbReference type="NCBI Taxonomy" id="46178"/>
    <lineage>
        <taxon>Bacteria</taxon>
        <taxon>Bacillati</taxon>
        <taxon>Actinomycetota</taxon>
        <taxon>Actinomycetes</taxon>
        <taxon>Streptosporangiales</taxon>
        <taxon>Streptosporangiaceae</taxon>
        <taxon>Nonomuraea</taxon>
    </lineage>
</organism>
<feature type="transmembrane region" description="Helical" evidence="1">
    <location>
        <begin position="258"/>
        <end position="279"/>
    </location>
</feature>
<keyword evidence="1" id="KW-1133">Transmembrane helix</keyword>
<name>A0ABN3RUI4_9ACTN</name>
<protein>
    <recommendedName>
        <fullName evidence="4">Tetratricopeptide repeat protein</fullName>
    </recommendedName>
</protein>
<feature type="transmembrane region" description="Helical" evidence="1">
    <location>
        <begin position="443"/>
        <end position="464"/>
    </location>
</feature>
<reference evidence="2 3" key="1">
    <citation type="journal article" date="2019" name="Int. J. Syst. Evol. Microbiol.">
        <title>The Global Catalogue of Microorganisms (GCM) 10K type strain sequencing project: providing services to taxonomists for standard genome sequencing and annotation.</title>
        <authorList>
            <consortium name="The Broad Institute Genomics Platform"/>
            <consortium name="The Broad Institute Genome Sequencing Center for Infectious Disease"/>
            <person name="Wu L."/>
            <person name="Ma J."/>
        </authorList>
    </citation>
    <scope>NUCLEOTIDE SEQUENCE [LARGE SCALE GENOMIC DNA]</scope>
    <source>
        <strain evidence="2 3">JCM 6835</strain>
    </source>
</reference>